<organism evidence="2 3">
    <name type="scientific">Leucosporidium creatinivorum</name>
    <dbReference type="NCBI Taxonomy" id="106004"/>
    <lineage>
        <taxon>Eukaryota</taxon>
        <taxon>Fungi</taxon>
        <taxon>Dikarya</taxon>
        <taxon>Basidiomycota</taxon>
        <taxon>Pucciniomycotina</taxon>
        <taxon>Microbotryomycetes</taxon>
        <taxon>Leucosporidiales</taxon>
        <taxon>Leucosporidium</taxon>
    </lineage>
</organism>
<dbReference type="InParanoid" id="A0A1Y2EMN1"/>
<dbReference type="SUPFAM" id="SSF56801">
    <property type="entry name" value="Acetyl-CoA synthetase-like"/>
    <property type="match status" value="1"/>
</dbReference>
<evidence type="ECO:0000256" key="1">
    <source>
        <dbReference type="SAM" id="Phobius"/>
    </source>
</evidence>
<proteinExistence type="predicted"/>
<dbReference type="AlphaFoldDB" id="A0A1Y2EMN1"/>
<dbReference type="EMBL" id="MCGR01000051">
    <property type="protein sequence ID" value="ORY72574.1"/>
    <property type="molecule type" value="Genomic_DNA"/>
</dbReference>
<comment type="caution">
    <text evidence="2">The sequence shown here is derived from an EMBL/GenBank/DDBJ whole genome shotgun (WGS) entry which is preliminary data.</text>
</comment>
<dbReference type="InterPro" id="IPR042099">
    <property type="entry name" value="ANL_N_sf"/>
</dbReference>
<dbReference type="Gene3D" id="3.40.50.12780">
    <property type="entry name" value="N-terminal domain of ligase-like"/>
    <property type="match status" value="1"/>
</dbReference>
<gene>
    <name evidence="2" type="ORF">BCR35DRAFT_282018</name>
</gene>
<accession>A0A1Y2EMN1</accession>
<keyword evidence="3" id="KW-1185">Reference proteome</keyword>
<protein>
    <submittedName>
        <fullName evidence="2">Proteophosphoglycan 5</fullName>
    </submittedName>
</protein>
<feature type="transmembrane region" description="Helical" evidence="1">
    <location>
        <begin position="12"/>
        <end position="31"/>
    </location>
</feature>
<dbReference type="OrthoDB" id="1700726at2759"/>
<keyword evidence="1" id="KW-1133">Transmembrane helix</keyword>
<evidence type="ECO:0000313" key="3">
    <source>
        <dbReference type="Proteomes" id="UP000193467"/>
    </source>
</evidence>
<name>A0A1Y2EMN1_9BASI</name>
<dbReference type="STRING" id="106004.A0A1Y2EMN1"/>
<keyword evidence="1" id="KW-0472">Membrane</keyword>
<evidence type="ECO:0000313" key="2">
    <source>
        <dbReference type="EMBL" id="ORY72574.1"/>
    </source>
</evidence>
<keyword evidence="1" id="KW-0812">Transmembrane</keyword>
<sequence>MVELPTALHVDTTSIILGSLVVILFAVGISLRPPPPQAHPFLLGRQSTIARTRLPSESPVYSNSNTGGVRAPLRPEKRVRTAKDILELSQTCLEGGERGTWIKGGEKLVEVVQALRAGLLSTLGNTPGLVAVLVEDPTDALLVTLALALSPQKPLVISPGSNLPETAQVTAIIQSSTLFAAAQSISHTPDAKWISLGGAGEKSEAAEDLLVTGRALIANNEAPPPTEAEPSDVALTIVSEGVPLSITHLNLTASLISWASLFPASPKSTRPTLSDSLLSFHHPSTPYGFGLALFAIFTSASLLLVSLPDSATHDDLQALLSTRSAQPPSLIFAPSSTFSEPLYKLLLSKMLGDSAIIIRQARNGKLRLLREGVLATKTIWDQILFQGVKKESRVHRVRALFLEGPVEQSRLETFRTTLGVPTVSTLAHAFLLSPLAAGMMWDVQRLPHPQGASAKSLGPVGPPVTGIDIKLRGDEAEILKGTIKGELLVRTPLLPPPSTLPPSLLLNDSPLPQLPAYPGASSTIEDNSGKWLRTGITAEMGKEGVLWL</sequence>
<reference evidence="2 3" key="1">
    <citation type="submission" date="2016-07" db="EMBL/GenBank/DDBJ databases">
        <title>Pervasive Adenine N6-methylation of Active Genes in Fungi.</title>
        <authorList>
            <consortium name="DOE Joint Genome Institute"/>
            <person name="Mondo S.J."/>
            <person name="Dannebaum R.O."/>
            <person name="Kuo R.C."/>
            <person name="Labutti K."/>
            <person name="Haridas S."/>
            <person name="Kuo A."/>
            <person name="Salamov A."/>
            <person name="Ahrendt S.R."/>
            <person name="Lipzen A."/>
            <person name="Sullivan W."/>
            <person name="Andreopoulos W.B."/>
            <person name="Clum A."/>
            <person name="Lindquist E."/>
            <person name="Daum C."/>
            <person name="Ramamoorthy G.K."/>
            <person name="Gryganskyi A."/>
            <person name="Culley D."/>
            <person name="Magnuson J.K."/>
            <person name="James T.Y."/>
            <person name="O'Malley M.A."/>
            <person name="Stajich J.E."/>
            <person name="Spatafora J.W."/>
            <person name="Visel A."/>
            <person name="Grigoriev I.V."/>
        </authorList>
    </citation>
    <scope>NUCLEOTIDE SEQUENCE [LARGE SCALE GENOMIC DNA]</scope>
    <source>
        <strain evidence="2 3">62-1032</strain>
    </source>
</reference>
<dbReference type="Proteomes" id="UP000193467">
    <property type="component" value="Unassembled WGS sequence"/>
</dbReference>